<organism evidence="12 13">
    <name type="scientific">Oopsacas minuta</name>
    <dbReference type="NCBI Taxonomy" id="111878"/>
    <lineage>
        <taxon>Eukaryota</taxon>
        <taxon>Metazoa</taxon>
        <taxon>Porifera</taxon>
        <taxon>Hexactinellida</taxon>
        <taxon>Hexasterophora</taxon>
        <taxon>Lyssacinosida</taxon>
        <taxon>Leucopsacidae</taxon>
        <taxon>Oopsacas</taxon>
    </lineage>
</organism>
<dbReference type="InterPro" id="IPR039524">
    <property type="entry name" value="PIGO/GPI13"/>
</dbReference>
<keyword evidence="8 11" id="KW-1133">Transmembrane helix</keyword>
<evidence type="ECO:0000313" key="13">
    <source>
        <dbReference type="Proteomes" id="UP001165289"/>
    </source>
</evidence>
<dbReference type="Gene3D" id="3.40.720.10">
    <property type="entry name" value="Alkaline Phosphatase, subunit A"/>
    <property type="match status" value="1"/>
</dbReference>
<evidence type="ECO:0000256" key="4">
    <source>
        <dbReference type="ARBA" id="ARBA00022502"/>
    </source>
</evidence>
<feature type="transmembrane region" description="Helical" evidence="11">
    <location>
        <begin position="12"/>
        <end position="32"/>
    </location>
</feature>
<feature type="transmembrane region" description="Helical" evidence="11">
    <location>
        <begin position="540"/>
        <end position="561"/>
    </location>
</feature>
<dbReference type="EMBL" id="JAKMXF010000022">
    <property type="protein sequence ID" value="KAI6660955.1"/>
    <property type="molecule type" value="Genomic_DNA"/>
</dbReference>
<name>A0AAV7KJN4_9METZ</name>
<protein>
    <submittedName>
        <fullName evidence="12">GPI ethanolamine phosphate transferase 3</fullName>
    </submittedName>
</protein>
<evidence type="ECO:0000256" key="5">
    <source>
        <dbReference type="ARBA" id="ARBA00022679"/>
    </source>
</evidence>
<keyword evidence="7" id="KW-0256">Endoplasmic reticulum</keyword>
<dbReference type="PANTHER" id="PTHR23071">
    <property type="entry name" value="PHOSPHATIDYLINOSITOL GLYCAN"/>
    <property type="match status" value="1"/>
</dbReference>
<evidence type="ECO:0000256" key="2">
    <source>
        <dbReference type="ARBA" id="ARBA00004687"/>
    </source>
</evidence>
<evidence type="ECO:0000256" key="7">
    <source>
        <dbReference type="ARBA" id="ARBA00022824"/>
    </source>
</evidence>
<gene>
    <name evidence="12" type="ORF">LOD99_13678</name>
</gene>
<feature type="transmembrane region" description="Helical" evidence="11">
    <location>
        <begin position="882"/>
        <end position="902"/>
    </location>
</feature>
<comment type="similarity">
    <text evidence="3">Belongs to the PIGG/PIGN/PIGO family. PIGO subfamily.</text>
</comment>
<feature type="transmembrane region" description="Helical" evidence="11">
    <location>
        <begin position="754"/>
        <end position="776"/>
    </location>
</feature>
<dbReference type="InterPro" id="IPR037675">
    <property type="entry name" value="PIG-O_N"/>
</dbReference>
<dbReference type="CDD" id="cd16023">
    <property type="entry name" value="GPI_EPT_3"/>
    <property type="match status" value="1"/>
</dbReference>
<keyword evidence="9 11" id="KW-0472">Membrane</keyword>
<comment type="pathway">
    <text evidence="2">Glycolipid biosynthesis; glycosylphosphatidylinositol-anchor biosynthesis.</text>
</comment>
<evidence type="ECO:0000256" key="1">
    <source>
        <dbReference type="ARBA" id="ARBA00004477"/>
    </source>
</evidence>
<evidence type="ECO:0000313" key="12">
    <source>
        <dbReference type="EMBL" id="KAI6660955.1"/>
    </source>
</evidence>
<comment type="subcellular location">
    <subcellularLocation>
        <location evidence="1">Endoplasmic reticulum membrane</location>
        <topology evidence="1">Multi-pass membrane protein</topology>
    </subcellularLocation>
</comment>
<keyword evidence="5 12" id="KW-0808">Transferase</keyword>
<dbReference type="GO" id="GO:0005789">
    <property type="term" value="C:endoplasmic reticulum membrane"/>
    <property type="evidence" value="ECO:0007669"/>
    <property type="project" value="UniProtKB-SubCell"/>
</dbReference>
<dbReference type="InterPro" id="IPR017850">
    <property type="entry name" value="Alkaline_phosphatase_core_sf"/>
</dbReference>
<dbReference type="AlphaFoldDB" id="A0AAV7KJN4"/>
<proteinExistence type="inferred from homology"/>
<feature type="transmembrane region" description="Helical" evidence="11">
    <location>
        <begin position="783"/>
        <end position="808"/>
    </location>
</feature>
<feature type="transmembrane region" description="Helical" evidence="11">
    <location>
        <begin position="483"/>
        <end position="501"/>
    </location>
</feature>
<feature type="transmembrane region" description="Helical" evidence="11">
    <location>
        <begin position="922"/>
        <end position="939"/>
    </location>
</feature>
<feature type="transmembrane region" description="Helical" evidence="11">
    <location>
        <begin position="712"/>
        <end position="734"/>
    </location>
</feature>
<comment type="caution">
    <text evidence="12">The sequence shown here is derived from an EMBL/GenBank/DDBJ whole genome shotgun (WGS) entry which is preliminary data.</text>
</comment>
<feature type="transmembrane region" description="Helical" evidence="11">
    <location>
        <begin position="598"/>
        <end position="616"/>
    </location>
</feature>
<evidence type="ECO:0000256" key="9">
    <source>
        <dbReference type="ARBA" id="ARBA00023136"/>
    </source>
</evidence>
<dbReference type="GO" id="GO:0006506">
    <property type="term" value="P:GPI anchor biosynthetic process"/>
    <property type="evidence" value="ECO:0007669"/>
    <property type="project" value="UniProtKB-KW"/>
</dbReference>
<feature type="transmembrane region" description="Helical" evidence="11">
    <location>
        <begin position="450"/>
        <end position="467"/>
    </location>
</feature>
<keyword evidence="4" id="KW-0337">GPI-anchor biosynthesis</keyword>
<feature type="transmembrane region" description="Helical" evidence="11">
    <location>
        <begin position="650"/>
        <end position="668"/>
    </location>
</feature>
<dbReference type="InterPro" id="IPR002591">
    <property type="entry name" value="Phosphodiest/P_Trfase"/>
</dbReference>
<evidence type="ECO:0000256" key="10">
    <source>
        <dbReference type="ARBA" id="ARBA00023180"/>
    </source>
</evidence>
<dbReference type="Pfam" id="PF01663">
    <property type="entry name" value="Phosphodiest"/>
    <property type="match status" value="1"/>
</dbReference>
<feature type="transmembrane region" description="Helical" evidence="11">
    <location>
        <begin position="835"/>
        <end position="861"/>
    </location>
</feature>
<dbReference type="SUPFAM" id="SSF53649">
    <property type="entry name" value="Alkaline phosphatase-like"/>
    <property type="match status" value="1"/>
</dbReference>
<evidence type="ECO:0000256" key="6">
    <source>
        <dbReference type="ARBA" id="ARBA00022692"/>
    </source>
</evidence>
<sequence>MKSSFLFCTVPVIFVILPATGLLLFTSGFFLTRVAIEEKSNRSVPYLSNYPETDEINFEEFTRFNRVVILVIDALRYDFVKRITRDELAIDAEFKPYHNHMRTITNLIDNYPRQAKLYKFLADPPTNTMQRIKGLTTGSLPTFVDQTSNFNSPKITEDSIIHQIYRSGRKSLFVGDDTWIDLFPDTFAETYPYPSFNVRDLHTVDAGVIKHLPPFLERGDWSLLIGHFLGVDHVGHIYGPDHSSMKNKLTQLDGVINSVVNQISDDTLLVVLGDHGMTETGDHGGDTSDETDAALFLYSPNPIFPLLMPSPILNSPIISDSVSQKNIVPTISLLLGLPIPYSNLGALIPELFLNKENPLSSLSFLSRAMLTNCLQLWRCLTHYSLLTSDISSYDMEILRIKIDSITSSHQSSNFYEINNLIAFIEKCTEFLNHSEKICQSVWARFRIERMSIGFSILIFTALLQYYITTNLYQHDNIYLGDKILLYASISYVILGLLLLMSTELTYSIKIIMVSSCMVSMSFIIYRIITSRYLIYFRESVNLFSISSLVFSIISPISLFSNSFIIREDSRIEFMLQTYNLILLFKSLSIWYTQSRDKSHIITSLFNPCLLLSLMSLTRLFHACRPEQLPCDSSIFSLHLLNLAEKSFISAFLRILLSIILLIITVDLLSWKYQISNYKCYSISLTSLYVLIIIFWLTKLLPEPPIHSSLISYYYTFSPRIVYLIAIFLICISTWNLSKHNTDFSIHYSSLCLVVWLLSCLLVGDGMTSSLALLLLYQGILSKVVSYCGSLPLFFISHYFFLLCSQFYFAIGHQFTVHSIRYEAAFTGFHGDLPSFILAGFLIGINMFAPYICNICFLPLFLLTINNELKKDTSLLQISMTTWLHILCFANIQVLCTCAAAYIHRRHLMVWNVFAPRFVYESVIYYVLVVSIFVIFSIVYRASLQINVKGNLLIKRQ</sequence>
<feature type="transmembrane region" description="Helical" evidence="11">
    <location>
        <begin position="508"/>
        <end position="528"/>
    </location>
</feature>
<dbReference type="GO" id="GO:0051377">
    <property type="term" value="F:mannose-ethanolamine phosphotransferase activity"/>
    <property type="evidence" value="ECO:0007669"/>
    <property type="project" value="InterPro"/>
</dbReference>
<feature type="transmembrane region" description="Helical" evidence="11">
    <location>
        <begin position="680"/>
        <end position="700"/>
    </location>
</feature>
<dbReference type="Proteomes" id="UP001165289">
    <property type="component" value="Unassembled WGS sequence"/>
</dbReference>
<evidence type="ECO:0000256" key="3">
    <source>
        <dbReference type="ARBA" id="ARBA00008695"/>
    </source>
</evidence>
<evidence type="ECO:0000256" key="11">
    <source>
        <dbReference type="SAM" id="Phobius"/>
    </source>
</evidence>
<keyword evidence="6 11" id="KW-0812">Transmembrane</keyword>
<reference evidence="12 13" key="1">
    <citation type="journal article" date="2023" name="BMC Biol.">
        <title>The compact genome of the sponge Oopsacas minuta (Hexactinellida) is lacking key metazoan core genes.</title>
        <authorList>
            <person name="Santini S."/>
            <person name="Schenkelaars Q."/>
            <person name="Jourda C."/>
            <person name="Duchesne M."/>
            <person name="Belahbib H."/>
            <person name="Rocher C."/>
            <person name="Selva M."/>
            <person name="Riesgo A."/>
            <person name="Vervoort M."/>
            <person name="Leys S.P."/>
            <person name="Kodjabachian L."/>
            <person name="Le Bivic A."/>
            <person name="Borchiellini C."/>
            <person name="Claverie J.M."/>
            <person name="Renard E."/>
        </authorList>
    </citation>
    <scope>NUCLEOTIDE SEQUENCE [LARGE SCALE GENOMIC DNA]</scope>
    <source>
        <strain evidence="12">SPO-2</strain>
    </source>
</reference>
<accession>A0AAV7KJN4</accession>
<keyword evidence="10" id="KW-0325">Glycoprotein</keyword>
<evidence type="ECO:0000256" key="8">
    <source>
        <dbReference type="ARBA" id="ARBA00022989"/>
    </source>
</evidence>
<dbReference type="PANTHER" id="PTHR23071:SF1">
    <property type="entry name" value="GPI ETHANOLAMINE PHOSPHATE TRANSFERASE 3"/>
    <property type="match status" value="1"/>
</dbReference>
<keyword evidence="13" id="KW-1185">Reference proteome</keyword>